<dbReference type="PROSITE" id="PS51257">
    <property type="entry name" value="PROKAR_LIPOPROTEIN"/>
    <property type="match status" value="1"/>
</dbReference>
<evidence type="ECO:0000256" key="2">
    <source>
        <dbReference type="ARBA" id="ARBA00022490"/>
    </source>
</evidence>
<keyword evidence="4 6" id="KW-0802">TPR repeat</keyword>
<keyword evidence="3" id="KW-0677">Repeat</keyword>
<protein>
    <submittedName>
        <fullName evidence="8">Tetratricopeptide repeat-containing protein</fullName>
    </submittedName>
</protein>
<keyword evidence="7" id="KW-0472">Membrane</keyword>
<keyword evidence="9" id="KW-1185">Reference proteome</keyword>
<dbReference type="InterPro" id="IPR051476">
    <property type="entry name" value="Bac_ResReg_Asp_Phosphatase"/>
</dbReference>
<accession>A0A1M5A6D3</accession>
<keyword evidence="7" id="KW-0812">Transmembrane</keyword>
<dbReference type="Pfam" id="PF13424">
    <property type="entry name" value="TPR_12"/>
    <property type="match status" value="1"/>
</dbReference>
<dbReference type="PANTHER" id="PTHR46630">
    <property type="entry name" value="TETRATRICOPEPTIDE REPEAT PROTEIN 29"/>
    <property type="match status" value="1"/>
</dbReference>
<evidence type="ECO:0000313" key="9">
    <source>
        <dbReference type="Proteomes" id="UP000184509"/>
    </source>
</evidence>
<dbReference type="AlphaFoldDB" id="A0A1M5A6D3"/>
<keyword evidence="7" id="KW-1133">Transmembrane helix</keyword>
<keyword evidence="2" id="KW-0963">Cytoplasm</keyword>
<evidence type="ECO:0000256" key="4">
    <source>
        <dbReference type="ARBA" id="ARBA00022803"/>
    </source>
</evidence>
<comment type="subcellular location">
    <subcellularLocation>
        <location evidence="1">Cytoplasm</location>
    </subcellularLocation>
</comment>
<dbReference type="PROSITE" id="PS50005">
    <property type="entry name" value="TPR"/>
    <property type="match status" value="1"/>
</dbReference>
<feature type="repeat" description="TPR" evidence="6">
    <location>
        <begin position="222"/>
        <end position="255"/>
    </location>
</feature>
<comment type="similarity">
    <text evidence="5">Belongs to the Rap family.</text>
</comment>
<gene>
    <name evidence="8" type="ORF">SAMN05444405_106165</name>
</gene>
<proteinExistence type="inferred from homology"/>
<evidence type="ECO:0000256" key="1">
    <source>
        <dbReference type="ARBA" id="ARBA00004496"/>
    </source>
</evidence>
<dbReference type="Proteomes" id="UP000184509">
    <property type="component" value="Unassembled WGS sequence"/>
</dbReference>
<dbReference type="EMBL" id="FQTV01000006">
    <property type="protein sequence ID" value="SHF25889.1"/>
    <property type="molecule type" value="Genomic_DNA"/>
</dbReference>
<dbReference type="InterPro" id="IPR011990">
    <property type="entry name" value="TPR-like_helical_dom_sf"/>
</dbReference>
<dbReference type="InterPro" id="IPR019734">
    <property type="entry name" value="TPR_rpt"/>
</dbReference>
<name>A0A1M5A6D3_9BACE</name>
<dbReference type="PANTHER" id="PTHR46630:SF1">
    <property type="entry name" value="TETRATRICOPEPTIDE REPEAT PROTEIN 29"/>
    <property type="match status" value="1"/>
</dbReference>
<sequence length="546" mass="63337">MKHPILFFCFLLLLFSTLFSCRPNRSSYDLLMRAETLIDKYPDSTLILLRKVNSGALDKSDNARYCLLMTKALFKNSIPIVSDSLISIALDYYNNSGDSLKKAETYFYFGQVNADMKNSKLAMESLLKAADFASYTRNYKLLYLIYYYLGDLHLNEFLYGPAIKMHQKALSYSKLLNDSSYITHALRNLAISYAGDNKKDSALINYYLALKVIPKSDTATLIALYNEMGGVYENLGNYTLAIESVNKALALDTSTEDPCYSYVTKAHTYLKMEKYDSAIYYYNKTIYSTNLYTRASCYNGLAEAYYAKGNSKKAFLLMNTFNKYRDTIENQTKTAAVVEVQNIYQHGKAKEQIQRLLLEKKEQTIAFYHWGLLSFILLLLLSGSFFIYRSRNKKELLEKSRMLLEQENKLIRMREKESQLREDFFKKLNKLNKIPSLGLNNAKNKESLSDDVVRISLTDRDWDELIRNIDVAYDHFTDRLKREYPNLTLQEIHLCCLVKIKVARNDLANIFCITPQSVKTTKYRIKKEKMGILDRDISLDLFLEKF</sequence>
<dbReference type="RefSeq" id="WP_073400830.1">
    <property type="nucleotide sequence ID" value="NZ_FQTV01000006.1"/>
</dbReference>
<evidence type="ECO:0000256" key="5">
    <source>
        <dbReference type="ARBA" id="ARBA00038253"/>
    </source>
</evidence>
<organism evidence="8 9">
    <name type="scientific">Bacteroides luti</name>
    <dbReference type="NCBI Taxonomy" id="1297750"/>
    <lineage>
        <taxon>Bacteria</taxon>
        <taxon>Pseudomonadati</taxon>
        <taxon>Bacteroidota</taxon>
        <taxon>Bacteroidia</taxon>
        <taxon>Bacteroidales</taxon>
        <taxon>Bacteroidaceae</taxon>
        <taxon>Bacteroides</taxon>
    </lineage>
</organism>
<dbReference type="Gene3D" id="1.25.40.10">
    <property type="entry name" value="Tetratricopeptide repeat domain"/>
    <property type="match status" value="2"/>
</dbReference>
<evidence type="ECO:0000256" key="3">
    <source>
        <dbReference type="ARBA" id="ARBA00022737"/>
    </source>
</evidence>
<feature type="transmembrane region" description="Helical" evidence="7">
    <location>
        <begin position="367"/>
        <end position="388"/>
    </location>
</feature>
<dbReference type="SUPFAM" id="SSF48452">
    <property type="entry name" value="TPR-like"/>
    <property type="match status" value="1"/>
</dbReference>
<evidence type="ECO:0000256" key="7">
    <source>
        <dbReference type="SAM" id="Phobius"/>
    </source>
</evidence>
<dbReference type="GO" id="GO:0005737">
    <property type="term" value="C:cytoplasm"/>
    <property type="evidence" value="ECO:0007669"/>
    <property type="project" value="UniProtKB-SubCell"/>
</dbReference>
<dbReference type="STRING" id="1297750.SAMN05444405_106165"/>
<reference evidence="8 9" key="1">
    <citation type="submission" date="2016-11" db="EMBL/GenBank/DDBJ databases">
        <authorList>
            <person name="Jaros S."/>
            <person name="Januszkiewicz K."/>
            <person name="Wedrychowicz H."/>
        </authorList>
    </citation>
    <scope>NUCLEOTIDE SEQUENCE [LARGE SCALE GENOMIC DNA]</scope>
    <source>
        <strain evidence="8 9">DSM 26991</strain>
    </source>
</reference>
<evidence type="ECO:0000256" key="6">
    <source>
        <dbReference type="PROSITE-ProRule" id="PRU00339"/>
    </source>
</evidence>
<dbReference type="SMART" id="SM00028">
    <property type="entry name" value="TPR"/>
    <property type="match status" value="5"/>
</dbReference>
<evidence type="ECO:0000313" key="8">
    <source>
        <dbReference type="EMBL" id="SHF25889.1"/>
    </source>
</evidence>